<keyword evidence="2" id="KW-0540">Nuclease</keyword>
<dbReference type="SUPFAM" id="SSF54060">
    <property type="entry name" value="His-Me finger endonucleases"/>
    <property type="match status" value="1"/>
</dbReference>
<accession>A0AAW9MWJ7</accession>
<dbReference type="AlphaFoldDB" id="A0AAW9MWJ7"/>
<dbReference type="Pfam" id="PF13392">
    <property type="entry name" value="HNH_3"/>
    <property type="match status" value="1"/>
</dbReference>
<dbReference type="Proteomes" id="UP001357733">
    <property type="component" value="Unassembled WGS sequence"/>
</dbReference>
<gene>
    <name evidence="2" type="ORF">VLK81_02250</name>
</gene>
<organism evidence="2 3">
    <name type="scientific">Citroniella saccharovorans</name>
    <dbReference type="NCBI Taxonomy" id="2053367"/>
    <lineage>
        <taxon>Bacteria</taxon>
        <taxon>Bacillati</taxon>
        <taxon>Bacillota</taxon>
        <taxon>Tissierellia</taxon>
        <taxon>Tissierellales</taxon>
        <taxon>Peptoniphilaceae</taxon>
        <taxon>Citroniella</taxon>
    </lineage>
</organism>
<evidence type="ECO:0000313" key="3">
    <source>
        <dbReference type="Proteomes" id="UP001357733"/>
    </source>
</evidence>
<dbReference type="GO" id="GO:0004519">
    <property type="term" value="F:endonuclease activity"/>
    <property type="evidence" value="ECO:0007669"/>
    <property type="project" value="UniProtKB-KW"/>
</dbReference>
<evidence type="ECO:0000313" key="2">
    <source>
        <dbReference type="EMBL" id="MEB3428855.1"/>
    </source>
</evidence>
<protein>
    <submittedName>
        <fullName evidence="2">HNH endonuclease signature motif containing protein</fullName>
        <ecNumber evidence="2">3.1.-.-</ecNumber>
    </submittedName>
</protein>
<dbReference type="InterPro" id="IPR003615">
    <property type="entry name" value="HNH_nuc"/>
</dbReference>
<keyword evidence="2" id="KW-0378">Hydrolase</keyword>
<keyword evidence="2" id="KW-0255">Endonuclease</keyword>
<comment type="caution">
    <text evidence="2">The sequence shown here is derived from an EMBL/GenBank/DDBJ whole genome shotgun (WGS) entry which is preliminary data.</text>
</comment>
<dbReference type="InterPro" id="IPR044925">
    <property type="entry name" value="His-Me_finger_sf"/>
</dbReference>
<name>A0AAW9MWJ7_9FIRM</name>
<keyword evidence="3" id="KW-1185">Reference proteome</keyword>
<dbReference type="GO" id="GO:0016787">
    <property type="term" value="F:hydrolase activity"/>
    <property type="evidence" value="ECO:0007669"/>
    <property type="project" value="UniProtKB-KW"/>
</dbReference>
<dbReference type="RefSeq" id="WP_324618887.1">
    <property type="nucleotide sequence ID" value="NZ_JAYKOT010000001.1"/>
</dbReference>
<evidence type="ECO:0000259" key="1">
    <source>
        <dbReference type="Pfam" id="PF13392"/>
    </source>
</evidence>
<feature type="domain" description="HNH nuclease" evidence="1">
    <location>
        <begin position="99"/>
        <end position="135"/>
    </location>
</feature>
<reference evidence="2 3" key="1">
    <citation type="submission" date="2024-01" db="EMBL/GenBank/DDBJ databases">
        <title>Complete genome sequence of Citroniella saccharovorans strain M6.X9, isolated from human fecal sample.</title>
        <authorList>
            <person name="Cheng G."/>
            <person name="Westerholm M."/>
            <person name="Schnurer A."/>
        </authorList>
    </citation>
    <scope>NUCLEOTIDE SEQUENCE [LARGE SCALE GENOMIC DNA]</scope>
    <source>
        <strain evidence="2 3">DSM 29873</strain>
    </source>
</reference>
<sequence>MPKKKYNFTWCNKEVLRYESSVKNNKHIFCCNECRSKFLSKKHNPDGYIKHPHLSEYNLKNNPTHPVINDFSVKMKLRDARLGSGEGKSYKKIFGRHEHRIVAERILGRALKKGEVVHHIDGDKRNNSIDNLMIFDSQSEHIKWHLENDEKYKNRR</sequence>
<dbReference type="EMBL" id="JAYKOT010000001">
    <property type="protein sequence ID" value="MEB3428855.1"/>
    <property type="molecule type" value="Genomic_DNA"/>
</dbReference>
<dbReference type="EC" id="3.1.-.-" evidence="2"/>
<proteinExistence type="predicted"/>
<dbReference type="Gene3D" id="3.90.75.20">
    <property type="match status" value="1"/>
</dbReference>